<dbReference type="GO" id="GO:0003735">
    <property type="term" value="F:structural constituent of ribosome"/>
    <property type="evidence" value="ECO:0007669"/>
    <property type="project" value="InterPro"/>
</dbReference>
<dbReference type="RefSeq" id="XP_021721211.1">
    <property type="nucleotide sequence ID" value="XM_021865519.1"/>
</dbReference>
<reference evidence="1" key="2">
    <citation type="submission" date="2021-03" db="UniProtKB">
        <authorList>
            <consortium name="EnsemblPlants"/>
        </authorList>
    </citation>
    <scope>IDENTIFICATION</scope>
</reference>
<dbReference type="GeneID" id="110688756"/>
<dbReference type="OMA" id="FQIPKMG"/>
<proteinExistence type="predicted"/>
<evidence type="ECO:0008006" key="3">
    <source>
        <dbReference type="Google" id="ProtNLM"/>
    </source>
</evidence>
<dbReference type="OrthoDB" id="1848184at2759"/>
<organism evidence="1 2">
    <name type="scientific">Chenopodium quinoa</name>
    <name type="common">Quinoa</name>
    <dbReference type="NCBI Taxonomy" id="63459"/>
    <lineage>
        <taxon>Eukaryota</taxon>
        <taxon>Viridiplantae</taxon>
        <taxon>Streptophyta</taxon>
        <taxon>Embryophyta</taxon>
        <taxon>Tracheophyta</taxon>
        <taxon>Spermatophyta</taxon>
        <taxon>Magnoliopsida</taxon>
        <taxon>eudicotyledons</taxon>
        <taxon>Gunneridae</taxon>
        <taxon>Pentapetalae</taxon>
        <taxon>Caryophyllales</taxon>
        <taxon>Chenopodiaceae</taxon>
        <taxon>Chenopodioideae</taxon>
        <taxon>Atripliceae</taxon>
        <taxon>Chenopodium</taxon>
    </lineage>
</organism>
<dbReference type="GO" id="GO:0009507">
    <property type="term" value="C:chloroplast"/>
    <property type="evidence" value="ECO:0007669"/>
    <property type="project" value="InterPro"/>
</dbReference>
<keyword evidence="2" id="KW-1185">Reference proteome</keyword>
<reference evidence="1" key="1">
    <citation type="journal article" date="2017" name="Nature">
        <title>The genome of Chenopodium quinoa.</title>
        <authorList>
            <person name="Jarvis D.E."/>
            <person name="Ho Y.S."/>
            <person name="Lightfoot D.J."/>
            <person name="Schmoeckel S.M."/>
            <person name="Li B."/>
            <person name="Borm T.J.A."/>
            <person name="Ohyanagi H."/>
            <person name="Mineta K."/>
            <person name="Michell C.T."/>
            <person name="Saber N."/>
            <person name="Kharbatia N.M."/>
            <person name="Rupper R.R."/>
            <person name="Sharp A.R."/>
            <person name="Dally N."/>
            <person name="Boughton B.A."/>
            <person name="Woo Y.H."/>
            <person name="Gao G."/>
            <person name="Schijlen E.G.W.M."/>
            <person name="Guo X."/>
            <person name="Momin A.A."/>
            <person name="Negrao S."/>
            <person name="Al-Babili S."/>
            <person name="Gehring C."/>
            <person name="Roessner U."/>
            <person name="Jung C."/>
            <person name="Murphy K."/>
            <person name="Arold S.T."/>
            <person name="Gojobori T."/>
            <person name="van der Linden C.G."/>
            <person name="van Loo E.N."/>
            <person name="Jellen E.N."/>
            <person name="Maughan P.J."/>
            <person name="Tester M."/>
        </authorList>
    </citation>
    <scope>NUCLEOTIDE SEQUENCE [LARGE SCALE GENOMIC DNA]</scope>
    <source>
        <strain evidence="1">cv. PI 614886</strain>
    </source>
</reference>
<dbReference type="KEGG" id="cqi:110688756"/>
<dbReference type="GO" id="GO:0006412">
    <property type="term" value="P:translation"/>
    <property type="evidence" value="ECO:0007669"/>
    <property type="project" value="InterPro"/>
</dbReference>
<evidence type="ECO:0000313" key="2">
    <source>
        <dbReference type="Proteomes" id="UP000596660"/>
    </source>
</evidence>
<dbReference type="PANTHER" id="PTHR36798">
    <property type="entry name" value="50S RIBOSOMAL PROTEIN 6, CHLOROPLASTIC"/>
    <property type="match status" value="1"/>
</dbReference>
<evidence type="ECO:0000313" key="1">
    <source>
        <dbReference type="EnsemblPlants" id="AUR62035774-RA:cds"/>
    </source>
</evidence>
<dbReference type="SMR" id="A0A803MV47"/>
<dbReference type="EnsemblPlants" id="AUR62035774-RA">
    <property type="protein sequence ID" value="AUR62035774-RA:cds"/>
    <property type="gene ID" value="AUR62035774"/>
</dbReference>
<protein>
    <recommendedName>
        <fullName evidence="3">50S ribosomal protein 6, chloroplastic</fullName>
    </recommendedName>
</protein>
<name>A0A803MV47_CHEQI</name>
<dbReference type="Proteomes" id="UP000596660">
    <property type="component" value="Unplaced"/>
</dbReference>
<dbReference type="Pfam" id="PF17257">
    <property type="entry name" value="DUF5323"/>
    <property type="match status" value="1"/>
</dbReference>
<sequence length="108" mass="11373">MSVSAIFGTRIAAIPSNGGVGVNGGNAVKLQPSNGGVVIIECSSRPQKKGTAHHMKTRPKKTAAWELRRRPAVYPPLPPLPAEWTIVSSASEEVDYSSSTATTSTQTQ</sequence>
<dbReference type="InterPro" id="IPR020526">
    <property type="entry name" value="Ribosomal_cL38"/>
</dbReference>
<dbReference type="PANTHER" id="PTHR36798:SF2">
    <property type="entry name" value="LARGE RIBOSOMAL SUBUNIT PROTEIN CL38"/>
    <property type="match status" value="1"/>
</dbReference>
<accession>A0A803MV47</accession>
<dbReference type="Gramene" id="AUR62035774-RA">
    <property type="protein sequence ID" value="AUR62035774-RA:cds"/>
    <property type="gene ID" value="AUR62035774"/>
</dbReference>
<gene>
    <name evidence="1" type="primary">LOC110688756</name>
</gene>
<dbReference type="GO" id="GO:0019843">
    <property type="term" value="F:rRNA binding"/>
    <property type="evidence" value="ECO:0007669"/>
    <property type="project" value="InterPro"/>
</dbReference>
<dbReference type="AlphaFoldDB" id="A0A803MV47"/>
<dbReference type="GO" id="GO:0005840">
    <property type="term" value="C:ribosome"/>
    <property type="evidence" value="ECO:0007669"/>
    <property type="project" value="InterPro"/>
</dbReference>